<evidence type="ECO:0000256" key="1">
    <source>
        <dbReference type="ARBA" id="ARBA00038097"/>
    </source>
</evidence>
<gene>
    <name evidence="3" type="ORF">BSTOLATCC_MIC35098</name>
</gene>
<dbReference type="PANTHER" id="PTHR42886">
    <property type="entry name" value="RE40534P-RELATED"/>
    <property type="match status" value="1"/>
</dbReference>
<dbReference type="PRINTS" id="PR00111">
    <property type="entry name" value="ABHYDROLASE"/>
</dbReference>
<dbReference type="EMBL" id="CAJZBQ010000035">
    <property type="protein sequence ID" value="CAG9324077.1"/>
    <property type="molecule type" value="Genomic_DNA"/>
</dbReference>
<keyword evidence="4" id="KW-1185">Reference proteome</keyword>
<protein>
    <recommendedName>
        <fullName evidence="2">AB hydrolase-1 domain-containing protein</fullName>
    </recommendedName>
</protein>
<dbReference type="GO" id="GO:0052689">
    <property type="term" value="F:carboxylic ester hydrolase activity"/>
    <property type="evidence" value="ECO:0007669"/>
    <property type="project" value="TreeGrafter"/>
</dbReference>
<sequence>MFFKILKFLTEHYRIYCLDLIGMGRSSRPVFKANGYSECESFFIIPIEICREYLGIEKMILAGHSFGGYIAGCYAEAYPQRVEKLIMISPAGISKPTEEYDFERFLESKNWFVRILIKSGRYLFNRNVNPATLLRKIGPFGGRFIKNYLKRRIIGLTKIERKYLKIYFEQVNLCPGSGEYALPKIMKELLYPHAPLCDRLKNIPIVFLFGDQDWMSSQGAHQNKEVNQSNVIIETVSNAGHQLYLDNPKETAEKIIAGISKLSEPKT</sequence>
<comment type="caution">
    <text evidence="3">The sequence shown here is derived from an EMBL/GenBank/DDBJ whole genome shotgun (WGS) entry which is preliminary data.</text>
</comment>
<name>A0AAU9JG76_9CILI</name>
<dbReference type="SUPFAM" id="SSF53474">
    <property type="entry name" value="alpha/beta-Hydrolases"/>
    <property type="match status" value="1"/>
</dbReference>
<evidence type="ECO:0000313" key="3">
    <source>
        <dbReference type="EMBL" id="CAG9324077.1"/>
    </source>
</evidence>
<dbReference type="GO" id="GO:0006654">
    <property type="term" value="P:phosphatidic acid biosynthetic process"/>
    <property type="evidence" value="ECO:0007669"/>
    <property type="project" value="TreeGrafter"/>
</dbReference>
<feature type="domain" description="AB hydrolase-1" evidence="2">
    <location>
        <begin position="1"/>
        <end position="248"/>
    </location>
</feature>
<dbReference type="PANTHER" id="PTHR42886:SF29">
    <property type="entry name" value="PUMMELIG, ISOFORM A"/>
    <property type="match status" value="1"/>
</dbReference>
<dbReference type="InterPro" id="IPR029058">
    <property type="entry name" value="AB_hydrolase_fold"/>
</dbReference>
<comment type="similarity">
    <text evidence="1">Belongs to the peptidase S33 family. ABHD4/ABHD5 subfamily.</text>
</comment>
<reference evidence="3" key="1">
    <citation type="submission" date="2021-09" db="EMBL/GenBank/DDBJ databases">
        <authorList>
            <consortium name="AG Swart"/>
            <person name="Singh M."/>
            <person name="Singh A."/>
            <person name="Seah K."/>
            <person name="Emmerich C."/>
        </authorList>
    </citation>
    <scope>NUCLEOTIDE SEQUENCE</scope>
    <source>
        <strain evidence="3">ATCC30299</strain>
    </source>
</reference>
<dbReference type="Proteomes" id="UP001162131">
    <property type="component" value="Unassembled WGS sequence"/>
</dbReference>
<dbReference type="Pfam" id="PF00561">
    <property type="entry name" value="Abhydrolase_1"/>
    <property type="match status" value="1"/>
</dbReference>
<dbReference type="GO" id="GO:0042171">
    <property type="term" value="F:lysophosphatidic acid acyltransferase activity"/>
    <property type="evidence" value="ECO:0007669"/>
    <property type="project" value="TreeGrafter"/>
</dbReference>
<dbReference type="InterPro" id="IPR000073">
    <property type="entry name" value="AB_hydrolase_1"/>
</dbReference>
<evidence type="ECO:0000259" key="2">
    <source>
        <dbReference type="Pfam" id="PF00561"/>
    </source>
</evidence>
<organism evidence="3 4">
    <name type="scientific">Blepharisma stoltei</name>
    <dbReference type="NCBI Taxonomy" id="1481888"/>
    <lineage>
        <taxon>Eukaryota</taxon>
        <taxon>Sar</taxon>
        <taxon>Alveolata</taxon>
        <taxon>Ciliophora</taxon>
        <taxon>Postciliodesmatophora</taxon>
        <taxon>Heterotrichea</taxon>
        <taxon>Heterotrichida</taxon>
        <taxon>Blepharismidae</taxon>
        <taxon>Blepharisma</taxon>
    </lineage>
</organism>
<evidence type="ECO:0000313" key="4">
    <source>
        <dbReference type="Proteomes" id="UP001162131"/>
    </source>
</evidence>
<dbReference type="GO" id="GO:0055088">
    <property type="term" value="P:lipid homeostasis"/>
    <property type="evidence" value="ECO:0007669"/>
    <property type="project" value="TreeGrafter"/>
</dbReference>
<accession>A0AAU9JG76</accession>
<dbReference type="AlphaFoldDB" id="A0AAU9JG76"/>
<proteinExistence type="inferred from homology"/>
<dbReference type="Gene3D" id="3.40.50.1820">
    <property type="entry name" value="alpha/beta hydrolase"/>
    <property type="match status" value="1"/>
</dbReference>